<dbReference type="Gene3D" id="1.25.40.420">
    <property type="match status" value="1"/>
</dbReference>
<dbReference type="Pfam" id="PF07534">
    <property type="entry name" value="TLD"/>
    <property type="match status" value="1"/>
</dbReference>
<dbReference type="SMART" id="SM00584">
    <property type="entry name" value="TLDc"/>
    <property type="match status" value="1"/>
</dbReference>
<organism evidence="3 4">
    <name type="scientific">Rhizophagus irregularis (strain DAOM 197198w)</name>
    <name type="common">Glomus intraradices</name>
    <dbReference type="NCBI Taxonomy" id="1432141"/>
    <lineage>
        <taxon>Eukaryota</taxon>
        <taxon>Fungi</taxon>
        <taxon>Fungi incertae sedis</taxon>
        <taxon>Mucoromycota</taxon>
        <taxon>Glomeromycotina</taxon>
        <taxon>Glomeromycetes</taxon>
        <taxon>Glomerales</taxon>
        <taxon>Glomeraceae</taxon>
        <taxon>Rhizophagus</taxon>
    </lineage>
</organism>
<evidence type="ECO:0000259" key="2">
    <source>
        <dbReference type="PROSITE" id="PS51886"/>
    </source>
</evidence>
<dbReference type="InterPro" id="IPR011705">
    <property type="entry name" value="BACK"/>
</dbReference>
<dbReference type="Pfam" id="PF00651">
    <property type="entry name" value="BTB"/>
    <property type="match status" value="1"/>
</dbReference>
<name>A0A015MNQ2_RHIIW</name>
<dbReference type="SUPFAM" id="SSF54695">
    <property type="entry name" value="POZ domain"/>
    <property type="match status" value="1"/>
</dbReference>
<dbReference type="HOGENOM" id="CLU_021542_0_2_1"/>
<evidence type="ECO:0000313" key="4">
    <source>
        <dbReference type="Proteomes" id="UP000022910"/>
    </source>
</evidence>
<dbReference type="EMBL" id="JEMT01017282">
    <property type="protein sequence ID" value="EXX68453.1"/>
    <property type="molecule type" value="Genomic_DNA"/>
</dbReference>
<dbReference type="InterPro" id="IPR011333">
    <property type="entry name" value="SKP1/BTB/POZ_sf"/>
</dbReference>
<sequence>MSDNKFLPKLSQNLLEILGDEEFYDVTIEVGNDPYVKIFRAHMVILNYRSSYLRKILSTNKKKNDGTIGTLTHIKLSNISPEIFQIILKYIYGGKLSLEEFDASYIVKILVAASELSLQELIPHTQSFLINNQADWIEQNFIQIYQTSFESDSFLELQKFCTELISKQSEKIFNSPDFTSISEKTLISLIQHDDLQMNGIQVWEHVLKWGLAQNPDLPSDPANFSKDDFNVLKNTLQQCISFIKFFTLSSKEFMDKVLPYKKVLPKELYKELLKIFLNHDYRPVELKPIKTISSESVNSIVNSNKQAEFTPKVGSISIDSIIIKIQHAELISKWIDRLEITDKAENLYEFKLIYRGSRDGFNAYRFHDYCDNKSHTIAILKVKDRDEILGGYNPIEWKSEGFGVTNDSFIFSFKNNENIEDYLLSRVKDKEHAINYSGLFGPSFGESDLTLLGVTCYIFDGKTFNKCYCKKSSYERFIRNSEDEFLIEEYEIFQINI</sequence>
<dbReference type="CDD" id="cd18186">
    <property type="entry name" value="BTB_POZ_ZBTB_KLHL-like"/>
    <property type="match status" value="1"/>
</dbReference>
<evidence type="ECO:0000313" key="3">
    <source>
        <dbReference type="EMBL" id="EXX68453.1"/>
    </source>
</evidence>
<keyword evidence="4" id="KW-1185">Reference proteome</keyword>
<comment type="caution">
    <text evidence="3">The sequence shown here is derived from an EMBL/GenBank/DDBJ whole genome shotgun (WGS) entry which is preliminary data.</text>
</comment>
<dbReference type="Pfam" id="PF07707">
    <property type="entry name" value="BACK"/>
    <property type="match status" value="1"/>
</dbReference>
<dbReference type="SMART" id="SM00225">
    <property type="entry name" value="BTB"/>
    <property type="match status" value="1"/>
</dbReference>
<dbReference type="PANTHER" id="PTHR45774">
    <property type="entry name" value="BTB/POZ DOMAIN-CONTAINING"/>
    <property type="match status" value="1"/>
</dbReference>
<feature type="domain" description="TLDc" evidence="2">
    <location>
        <begin position="321"/>
        <end position="496"/>
    </location>
</feature>
<dbReference type="InterPro" id="IPR006571">
    <property type="entry name" value="TLDc_dom"/>
</dbReference>
<protein>
    <recommendedName>
        <fullName evidence="5">Kelch-like protein 17</fullName>
    </recommendedName>
</protein>
<dbReference type="InterPro" id="IPR000210">
    <property type="entry name" value="BTB/POZ_dom"/>
</dbReference>
<reference evidence="3 4" key="1">
    <citation type="submission" date="2014-02" db="EMBL/GenBank/DDBJ databases">
        <title>Single nucleus genome sequencing reveals high similarity among nuclei of an endomycorrhizal fungus.</title>
        <authorList>
            <person name="Lin K."/>
            <person name="Geurts R."/>
            <person name="Zhang Z."/>
            <person name="Limpens E."/>
            <person name="Saunders D.G."/>
            <person name="Mu D."/>
            <person name="Pang E."/>
            <person name="Cao H."/>
            <person name="Cha H."/>
            <person name="Lin T."/>
            <person name="Zhou Q."/>
            <person name="Shang Y."/>
            <person name="Li Y."/>
            <person name="Ivanov S."/>
            <person name="Sharma T."/>
            <person name="Velzen R.V."/>
            <person name="Ruijter N.D."/>
            <person name="Aanen D.K."/>
            <person name="Win J."/>
            <person name="Kamoun S."/>
            <person name="Bisseling T."/>
            <person name="Huang S."/>
        </authorList>
    </citation>
    <scope>NUCLEOTIDE SEQUENCE [LARGE SCALE GENOMIC DNA]</scope>
    <source>
        <strain evidence="4">DAOM197198w</strain>
    </source>
</reference>
<dbReference type="PANTHER" id="PTHR45774:SF3">
    <property type="entry name" value="BTB (POZ) DOMAIN-CONTAINING 2B-RELATED"/>
    <property type="match status" value="1"/>
</dbReference>
<dbReference type="PROSITE" id="PS51886">
    <property type="entry name" value="TLDC"/>
    <property type="match status" value="1"/>
</dbReference>
<evidence type="ECO:0008006" key="5">
    <source>
        <dbReference type="Google" id="ProtNLM"/>
    </source>
</evidence>
<evidence type="ECO:0000259" key="1">
    <source>
        <dbReference type="PROSITE" id="PS50097"/>
    </source>
</evidence>
<accession>A0A015MNQ2</accession>
<dbReference type="Gene3D" id="3.30.710.10">
    <property type="entry name" value="Potassium Channel Kv1.1, Chain A"/>
    <property type="match status" value="1"/>
</dbReference>
<feature type="domain" description="BTB" evidence="1">
    <location>
        <begin position="24"/>
        <end position="100"/>
    </location>
</feature>
<proteinExistence type="predicted"/>
<dbReference type="PROSITE" id="PS50097">
    <property type="entry name" value="BTB"/>
    <property type="match status" value="1"/>
</dbReference>
<gene>
    <name evidence="3" type="ORF">RirG_105040</name>
</gene>
<dbReference type="Proteomes" id="UP000022910">
    <property type="component" value="Unassembled WGS sequence"/>
</dbReference>
<dbReference type="AlphaFoldDB" id="A0A015MNQ2"/>